<evidence type="ECO:0000313" key="8">
    <source>
        <dbReference type="EMBL" id="QDC24950.1"/>
    </source>
</evidence>
<feature type="transmembrane region" description="Helical" evidence="7">
    <location>
        <begin position="158"/>
        <end position="182"/>
    </location>
</feature>
<proteinExistence type="inferred from homology"/>
<keyword evidence="3" id="KW-1003">Cell membrane</keyword>
<dbReference type="EMBL" id="CP040915">
    <property type="protein sequence ID" value="QDC24950.1"/>
    <property type="molecule type" value="Genomic_DNA"/>
</dbReference>
<dbReference type="RefSeq" id="WP_139928812.1">
    <property type="nucleotide sequence ID" value="NZ_CP040915.1"/>
</dbReference>
<evidence type="ECO:0000256" key="2">
    <source>
        <dbReference type="ARBA" id="ARBA00007977"/>
    </source>
</evidence>
<evidence type="ECO:0000256" key="3">
    <source>
        <dbReference type="ARBA" id="ARBA00022475"/>
    </source>
</evidence>
<comment type="subcellular location">
    <subcellularLocation>
        <location evidence="1">Cell membrane</location>
        <topology evidence="1">Multi-pass membrane protein</topology>
    </subcellularLocation>
</comment>
<comment type="similarity">
    <text evidence="2">Belongs to the UPF0324 family.</text>
</comment>
<dbReference type="KEGG" id="gyu:FE374_10300"/>
<protein>
    <submittedName>
        <fullName evidence="8">Putative sulfate exporter family transporter</fullName>
    </submittedName>
</protein>
<feature type="transmembrane region" description="Helical" evidence="7">
    <location>
        <begin position="20"/>
        <end position="38"/>
    </location>
</feature>
<feature type="transmembrane region" description="Helical" evidence="7">
    <location>
        <begin position="315"/>
        <end position="337"/>
    </location>
</feature>
<evidence type="ECO:0000256" key="4">
    <source>
        <dbReference type="ARBA" id="ARBA00022692"/>
    </source>
</evidence>
<accession>A0A5B8C4G1</accession>
<organism evidence="8 9">
    <name type="scientific">Georgenia yuyongxinii</name>
    <dbReference type="NCBI Taxonomy" id="2589797"/>
    <lineage>
        <taxon>Bacteria</taxon>
        <taxon>Bacillati</taxon>
        <taxon>Actinomycetota</taxon>
        <taxon>Actinomycetes</taxon>
        <taxon>Micrococcales</taxon>
        <taxon>Bogoriellaceae</taxon>
        <taxon>Georgenia</taxon>
    </lineage>
</organism>
<dbReference type="GO" id="GO:0005886">
    <property type="term" value="C:plasma membrane"/>
    <property type="evidence" value="ECO:0007669"/>
    <property type="project" value="UniProtKB-SubCell"/>
</dbReference>
<name>A0A5B8C4G1_9MICO</name>
<feature type="transmembrane region" description="Helical" evidence="7">
    <location>
        <begin position="215"/>
        <end position="236"/>
    </location>
</feature>
<dbReference type="Proteomes" id="UP000314616">
    <property type="component" value="Chromosome"/>
</dbReference>
<feature type="transmembrane region" description="Helical" evidence="7">
    <location>
        <begin position="256"/>
        <end position="274"/>
    </location>
</feature>
<keyword evidence="4 7" id="KW-0812">Transmembrane</keyword>
<dbReference type="PANTHER" id="PTHR30106">
    <property type="entry name" value="INNER MEMBRANE PROTEIN YEIH-RELATED"/>
    <property type="match status" value="1"/>
</dbReference>
<dbReference type="InterPro" id="IPR018383">
    <property type="entry name" value="UPF0324_pro"/>
</dbReference>
<sequence length="338" mass="34292">MHRFVTNKQASSRIRTTLGAAWPPLLVAIGCAALARVVPLLSPLLTSLIVGAVVANTRLVRLGALGQAGPIAKTLLRVGIVLVGFRLSLEALAGVGGRGAVVIIVTVVLVFLATCWVGDRLGLDRGLVTLIASGFAICGAAAIAAVEGAIRRRDEDVALSIAMVTLFGSAMIIIVPLAGAGLALSPEQIGVWAGASIHEVAQVVAAASITGGAAVAVATTIKLGRVLLLGIVYSAARFRDGAPGGLDQVAQRKVRLVPWFVIGFVLAMLLRSSGLLPATALGAIDALANVSLAAGMFGLGLGVRFAQLYPLPWRVVGLSAVSTAVAASASLGLVVLLF</sequence>
<evidence type="ECO:0000256" key="1">
    <source>
        <dbReference type="ARBA" id="ARBA00004651"/>
    </source>
</evidence>
<dbReference type="AlphaFoldDB" id="A0A5B8C4G1"/>
<evidence type="ECO:0000256" key="5">
    <source>
        <dbReference type="ARBA" id="ARBA00022989"/>
    </source>
</evidence>
<dbReference type="PANTHER" id="PTHR30106:SF2">
    <property type="entry name" value="UPF0324 INNER MEMBRANE PROTEIN YEIH"/>
    <property type="match status" value="1"/>
</dbReference>
<dbReference type="Pfam" id="PF03601">
    <property type="entry name" value="Cons_hypoth698"/>
    <property type="match status" value="1"/>
</dbReference>
<dbReference type="OrthoDB" id="9766798at2"/>
<evidence type="ECO:0000256" key="6">
    <source>
        <dbReference type="ARBA" id="ARBA00023136"/>
    </source>
</evidence>
<gene>
    <name evidence="8" type="ORF">FE374_10300</name>
</gene>
<evidence type="ECO:0000313" key="9">
    <source>
        <dbReference type="Proteomes" id="UP000314616"/>
    </source>
</evidence>
<keyword evidence="5 7" id="KW-1133">Transmembrane helix</keyword>
<evidence type="ECO:0000256" key="7">
    <source>
        <dbReference type="SAM" id="Phobius"/>
    </source>
</evidence>
<keyword evidence="6 7" id="KW-0472">Membrane</keyword>
<feature type="transmembrane region" description="Helical" evidence="7">
    <location>
        <begin position="127"/>
        <end position="146"/>
    </location>
</feature>
<dbReference type="PROSITE" id="PS51257">
    <property type="entry name" value="PROKAR_LIPOPROTEIN"/>
    <property type="match status" value="1"/>
</dbReference>
<feature type="transmembrane region" description="Helical" evidence="7">
    <location>
        <begin position="280"/>
        <end position="303"/>
    </location>
</feature>
<feature type="transmembrane region" description="Helical" evidence="7">
    <location>
        <begin position="99"/>
        <end position="118"/>
    </location>
</feature>
<reference evidence="8 9" key="1">
    <citation type="submission" date="2019-05" db="EMBL/GenBank/DDBJ databases">
        <title>Georgenia *** sp. nov., and Georgenia *** sp. nov., isolated from the intestinal contents of plateau pika (Ochotona curzoniae) in the Qinghai-Tibet plateau of China.</title>
        <authorList>
            <person name="Tian Z."/>
        </authorList>
    </citation>
    <scope>NUCLEOTIDE SEQUENCE [LARGE SCALE GENOMIC DNA]</scope>
    <source>
        <strain evidence="8 9">Z443</strain>
    </source>
</reference>